<dbReference type="InterPro" id="IPR036397">
    <property type="entry name" value="RNaseH_sf"/>
</dbReference>
<dbReference type="Gene3D" id="3.40.220.10">
    <property type="entry name" value="Leucine Aminopeptidase, subunit E, domain 1"/>
    <property type="match status" value="1"/>
</dbReference>
<dbReference type="Proteomes" id="UP001162162">
    <property type="component" value="Unassembled WGS sequence"/>
</dbReference>
<dbReference type="SMART" id="SM00356">
    <property type="entry name" value="ZnF_C3H1"/>
    <property type="match status" value="1"/>
</dbReference>
<dbReference type="GO" id="GO:0003676">
    <property type="term" value="F:nucleic acid binding"/>
    <property type="evidence" value="ECO:0007669"/>
    <property type="project" value="InterPro"/>
</dbReference>
<sequence>MDQKLMENSSCLQKQIGEYVDGKFEEMENKLVTVEEEFQNKFLEVERKIATLSLESGEQQRVVNTALKSPGSDIDRLSKPDLMVRAHGSIIYDNLRLQGANGWSLAEKATALTLALRGDTTDILQTLSLEEQDDYHQLVKHLEMRYGQSHLEHVYHSQLKNRYQKSNESLQEFEADIVRLVRLAYSSTPENVMERAVQAFLDGLRDTETRRALTLARPSKLVDALARALEFEAAKESCRRRATIPKMEEDLEEGTLTVVNDDWQRDELLRDQENDPNLKPIVNWKKEGRKPTWEEVSRYSPTVKSYWAQWNSLVLSDGLLKRVLEKSDGTEERKQLIVPRNRVPEVLEEIHNGSTGGHLGVTKTLGKFLHLFLLAYRSSVHETTGQTPASIVMGRELRLPCDLKFGCTPGDDVAGEDYGASDRMKETYDINANDGRYQPGNQVWLYNPQRRRGLSPKLQSSWEGPYEVVTRINDVPLSPEAMTNKLKPEFDTSVHQTASSLSRNSCCFIPTAKKARYGVTREEPRDLFQTPADFCLAHCGSGPPNVPRDCTYLQEGVWTVGGVTQTKTRGWTSPSNHGGRVGERESINSLAIPKIASGLDGLDWRVIRSMLEVLFRFTGIEILVCCYNPRRSLNEKTVDCFFYQTSRCKNGSFCRYRHGPEDDTIRDEMSLRRGSVTNAGPVRPCLPRYQPTASSDRRMWKRLERSRRLAKSNCPEASRYVRKEI</sequence>
<gene>
    <name evidence="3" type="ORF">NQ318_006416</name>
</gene>
<accession>A0AAV8X7T7</accession>
<feature type="domain" description="C3H1-type" evidence="2">
    <location>
        <begin position="634"/>
        <end position="661"/>
    </location>
</feature>
<dbReference type="SUPFAM" id="SSF52949">
    <property type="entry name" value="Macro domain-like"/>
    <property type="match status" value="1"/>
</dbReference>
<protein>
    <recommendedName>
        <fullName evidence="2">C3H1-type domain-containing protein</fullName>
    </recommendedName>
</protein>
<dbReference type="EMBL" id="JAPWTK010001016">
    <property type="protein sequence ID" value="KAJ8934594.1"/>
    <property type="molecule type" value="Genomic_DNA"/>
</dbReference>
<keyword evidence="1" id="KW-0863">Zinc-finger</keyword>
<dbReference type="Gene3D" id="4.10.1000.10">
    <property type="entry name" value="Zinc finger, CCCH-type"/>
    <property type="match status" value="1"/>
</dbReference>
<keyword evidence="1" id="KW-0479">Metal-binding</keyword>
<reference evidence="3" key="1">
    <citation type="journal article" date="2023" name="Insect Mol. Biol.">
        <title>Genome sequencing provides insights into the evolution of gene families encoding plant cell wall-degrading enzymes in longhorned beetles.</title>
        <authorList>
            <person name="Shin N.R."/>
            <person name="Okamura Y."/>
            <person name="Kirsch R."/>
            <person name="Pauchet Y."/>
        </authorList>
    </citation>
    <scope>NUCLEOTIDE SEQUENCE</scope>
    <source>
        <strain evidence="3">AMC_N1</strain>
    </source>
</reference>
<dbReference type="InterPro" id="IPR000571">
    <property type="entry name" value="Znf_CCCH"/>
</dbReference>
<dbReference type="GO" id="GO:0008270">
    <property type="term" value="F:zinc ion binding"/>
    <property type="evidence" value="ECO:0007669"/>
    <property type="project" value="UniProtKB-KW"/>
</dbReference>
<keyword evidence="1" id="KW-0862">Zinc</keyword>
<dbReference type="PANTHER" id="PTHR45823">
    <property type="entry name" value="T-SNARE COILED-COIL HOMOLOGY DOMAIN-CONTAINING PROTEIN"/>
    <property type="match status" value="1"/>
</dbReference>
<evidence type="ECO:0000259" key="2">
    <source>
        <dbReference type="PROSITE" id="PS50103"/>
    </source>
</evidence>
<evidence type="ECO:0000256" key="1">
    <source>
        <dbReference type="PROSITE-ProRule" id="PRU00723"/>
    </source>
</evidence>
<organism evidence="3 4">
    <name type="scientific">Aromia moschata</name>
    <dbReference type="NCBI Taxonomy" id="1265417"/>
    <lineage>
        <taxon>Eukaryota</taxon>
        <taxon>Metazoa</taxon>
        <taxon>Ecdysozoa</taxon>
        <taxon>Arthropoda</taxon>
        <taxon>Hexapoda</taxon>
        <taxon>Insecta</taxon>
        <taxon>Pterygota</taxon>
        <taxon>Neoptera</taxon>
        <taxon>Endopterygota</taxon>
        <taxon>Coleoptera</taxon>
        <taxon>Polyphaga</taxon>
        <taxon>Cucujiformia</taxon>
        <taxon>Chrysomeloidea</taxon>
        <taxon>Cerambycidae</taxon>
        <taxon>Cerambycinae</taxon>
        <taxon>Callichromatini</taxon>
        <taxon>Aromia</taxon>
    </lineage>
</organism>
<evidence type="ECO:0000313" key="3">
    <source>
        <dbReference type="EMBL" id="KAJ8934594.1"/>
    </source>
</evidence>
<keyword evidence="4" id="KW-1185">Reference proteome</keyword>
<dbReference type="PANTHER" id="PTHR45823:SF1">
    <property type="entry name" value="T-SNARE COILED-COIL HOMOLOGY DOMAIN-CONTAINING PROTEIN"/>
    <property type="match status" value="1"/>
</dbReference>
<dbReference type="PROSITE" id="PS50103">
    <property type="entry name" value="ZF_C3H1"/>
    <property type="match status" value="1"/>
</dbReference>
<dbReference type="AlphaFoldDB" id="A0AAV8X7T7"/>
<comment type="caution">
    <text evidence="3">The sequence shown here is derived from an EMBL/GenBank/DDBJ whole genome shotgun (WGS) entry which is preliminary data.</text>
</comment>
<evidence type="ECO:0000313" key="4">
    <source>
        <dbReference type="Proteomes" id="UP001162162"/>
    </source>
</evidence>
<proteinExistence type="predicted"/>
<name>A0AAV8X7T7_9CUCU</name>
<feature type="zinc finger region" description="C3H1-type" evidence="1">
    <location>
        <begin position="634"/>
        <end position="661"/>
    </location>
</feature>
<dbReference type="InterPro" id="IPR043472">
    <property type="entry name" value="Macro_dom-like"/>
</dbReference>
<dbReference type="Gene3D" id="3.30.420.10">
    <property type="entry name" value="Ribonuclease H-like superfamily/Ribonuclease H"/>
    <property type="match status" value="1"/>
</dbReference>